<dbReference type="Pfam" id="PF17921">
    <property type="entry name" value="Integrase_H2C2"/>
    <property type="match status" value="1"/>
</dbReference>
<feature type="region of interest" description="Disordered" evidence="1">
    <location>
        <begin position="373"/>
        <end position="400"/>
    </location>
</feature>
<protein>
    <recommendedName>
        <fullName evidence="2">Integrase zinc-binding domain-containing protein</fullName>
    </recommendedName>
</protein>
<dbReference type="EMBL" id="WJBH02000018">
    <property type="protein sequence ID" value="KAI9551306.1"/>
    <property type="molecule type" value="Genomic_DNA"/>
</dbReference>
<evidence type="ECO:0000256" key="1">
    <source>
        <dbReference type="SAM" id="MobiDB-lite"/>
    </source>
</evidence>
<sequence>MANLPVSTWTLEACKTRQRVLRFRITGCHTRISNIVTAGLSRRDAEKHLADVRGLLGELENIHDRIIELIDDDDVLTQQNVQHLTYAKVVDNCSSLVENYLLIRQDDDPSVVIETPEEIARRQALQTAEQRLREARTELAAAEQAVIDLGGTVSPTDGSEVNPSDSVSSVGNKPTNGIYFIDPVDSTQAPDAWIDIYLTGREKPHVREKGGKSSVTVQLEVYSGRALDWFSWISMWYALVHITGKTASEKLAILKNFLKGDLADIVHGHGGGESGYKEALQRLRSTCGNRTVIRAAHLQALDRMEAPKNDPQSFKHIIERLALKLQLTDRLEWNHGRGEDLERRTINDFGRWLTTRAVAYQNAYAIADYQQHPAPPAARNHHPHSHPSHHRHPHQQKRSAHTFHGAFSSQKEHGSTERKEKRPAETHCFKCEGAHRLEDCTFFKELPVSDRLTFTQRRGLCYGCFGVRHGAMNCTFKKACGVNGSDPTLQLAEQVRRFCDTESYGTEFKSECMSAEHQRAVTKLETETEKLSVGYAAPVLWIDDAPPEFPDSRRTAETRLKSLRNKFARNPGDYEAYYRAAMEKNFSEGYARRLTPEEIQRSPSRYFLPHFGVPKMAGRPELLTFGVTCSPYVAIRTTWRAADDAGPDMKEAADGVREDIYVDDYLASTGRLEDAYTRVGLLAQVAGLFDPLGTAAPMTVKAKIKLRELGVKGLQWDDPVIGEDKEWWEQYFQKIGRLKEIELPRCIFPKVEEIVRTELHTFADASEEACAASCYTRVVYQDGRVLVRHVKTATKLAPLKTVSVCKLELNAGLMGARLAKFVQTALKRELDGRYFWTDSSTVRNWVRAVSSHYQVYVSHRIGEIQTLTEPHEWRFVPGRLNPADAATRSQMEEEEIPSWWLDGPPFLYEDEAAWPTDLPWMTAKEELRSIHVHLNSTAVEQSTAFNWKDVKITANDIPALIRLEGEFLNHVRRSQREVYPEELKRLQQEKSLRPTSPLLPLTPFLDEFGVLRLGGRLSRAKLPYDVLHPPILSGKHPFSRMIIRAFHESMHHLGTDFVLSHVRQHFWVTAGRELVKRIRNECVPCRRFRPKAALQMMADVHRARLGAGHPPFTYTSVDYFGP</sequence>
<evidence type="ECO:0000259" key="2">
    <source>
        <dbReference type="Pfam" id="PF17921"/>
    </source>
</evidence>
<dbReference type="InterPro" id="IPR041588">
    <property type="entry name" value="Integrase_H2C2"/>
</dbReference>
<keyword evidence="4" id="KW-1185">Reference proteome</keyword>
<accession>A0AAD5KWK8</accession>
<dbReference type="Pfam" id="PF03564">
    <property type="entry name" value="DUF1759"/>
    <property type="match status" value="1"/>
</dbReference>
<dbReference type="Proteomes" id="UP000820818">
    <property type="component" value="Unassembled WGS sequence"/>
</dbReference>
<feature type="compositionally biased region" description="Basic residues" evidence="1">
    <location>
        <begin position="379"/>
        <end position="400"/>
    </location>
</feature>
<reference evidence="3" key="1">
    <citation type="submission" date="2022-05" db="EMBL/GenBank/DDBJ databases">
        <title>A multi-omics perspective on studying reproductive biology in Daphnia sinensis.</title>
        <authorList>
            <person name="Jia J."/>
        </authorList>
    </citation>
    <scope>NUCLEOTIDE SEQUENCE</scope>
    <source>
        <strain evidence="3">WSL</strain>
    </source>
</reference>
<dbReference type="PANTHER" id="PTHR47331">
    <property type="entry name" value="PHD-TYPE DOMAIN-CONTAINING PROTEIN"/>
    <property type="match status" value="1"/>
</dbReference>
<feature type="domain" description="Integrase zinc-binding" evidence="2">
    <location>
        <begin position="1039"/>
        <end position="1090"/>
    </location>
</feature>
<proteinExistence type="predicted"/>
<dbReference type="PANTHER" id="PTHR47331:SF1">
    <property type="entry name" value="GAG-LIKE PROTEIN"/>
    <property type="match status" value="1"/>
</dbReference>
<gene>
    <name evidence="3" type="ORF">GHT06_002506</name>
</gene>
<dbReference type="AlphaFoldDB" id="A0AAD5KWK8"/>
<dbReference type="Pfam" id="PF05380">
    <property type="entry name" value="Peptidase_A17"/>
    <property type="match status" value="1"/>
</dbReference>
<name>A0AAD5KWK8_9CRUS</name>
<comment type="caution">
    <text evidence="3">The sequence shown here is derived from an EMBL/GenBank/DDBJ whole genome shotgun (WGS) entry which is preliminary data.</text>
</comment>
<organism evidence="3 4">
    <name type="scientific">Daphnia sinensis</name>
    <dbReference type="NCBI Taxonomy" id="1820382"/>
    <lineage>
        <taxon>Eukaryota</taxon>
        <taxon>Metazoa</taxon>
        <taxon>Ecdysozoa</taxon>
        <taxon>Arthropoda</taxon>
        <taxon>Crustacea</taxon>
        <taxon>Branchiopoda</taxon>
        <taxon>Diplostraca</taxon>
        <taxon>Cladocera</taxon>
        <taxon>Anomopoda</taxon>
        <taxon>Daphniidae</taxon>
        <taxon>Daphnia</taxon>
        <taxon>Daphnia similis group</taxon>
    </lineage>
</organism>
<dbReference type="InterPro" id="IPR008042">
    <property type="entry name" value="Retrotrans_Pao"/>
</dbReference>
<evidence type="ECO:0000313" key="4">
    <source>
        <dbReference type="Proteomes" id="UP000820818"/>
    </source>
</evidence>
<dbReference type="InterPro" id="IPR005312">
    <property type="entry name" value="DUF1759"/>
</dbReference>
<evidence type="ECO:0000313" key="3">
    <source>
        <dbReference type="EMBL" id="KAI9551306.1"/>
    </source>
</evidence>